<evidence type="ECO:0000256" key="3">
    <source>
        <dbReference type="SAM" id="MobiDB-lite"/>
    </source>
</evidence>
<comment type="catalytic activity">
    <reaction evidence="1">
        <text>Hydrolysis of terminal, non-reducing (1-&gt;4)-linked alpha-D-glucose residues with release of alpha-D-glucose.</text>
        <dbReference type="EC" id="3.2.1.20"/>
    </reaction>
</comment>
<sequence>MASRIFLVIALGAVLELSLASKDLEWWKVGPVYQIYPASFADSNGDGIGDIRGIESHIDHFVKLGVAAVWLSPIYTSPMLDNGYDVANYTEVNPMFGNMTDIESLIDALHKRGINILLDMVPNHTSNQSQWFIDSIHRKNNKDDWYVWKDPKGKDSNGKPIPPNNWVSRFGGSAWEYNDVRNQFFLHQFEVAQPDLNYDNPEVMKGMESVVRFWLSKGVDGFRMDAVPFVGESNYDSDEPPIPGCTPAGSWECYNHIYTQNQNSTYDVTNHFAAVLNEDNKSFSAAPKVQFIEAYTDTESVNRYYQSKSTVPFNFLMISNVKRDTNAKSLEQQVQQYLKSLPANAWPNWVIGNHDNSRIGTRMGPELIDAMNMLLLLMPGTAISYNGEEIGMTDGVVKPSERRDPTADSRDPCRTPMQWNTSPNAGFSTNGTSLYLPVNPNFESINVETETKIQPSHLSIYEELVKLHKEIIGSPKDISSSVFNDWVFAFKREKYLVIINLNNLEETLTLEQLKLDLGKKVQVKIVSLGGSIRQNETEFSTHDTITLFPRTGLVFEAKSAASTIFASSMLVILSMCRALRLF</sequence>
<dbReference type="SUPFAM" id="SSF51445">
    <property type="entry name" value="(Trans)glycosidases"/>
    <property type="match status" value="1"/>
</dbReference>
<dbReference type="Proteomes" id="UP001307889">
    <property type="component" value="Chromosome 7"/>
</dbReference>
<feature type="signal peptide" evidence="4">
    <location>
        <begin position="1"/>
        <end position="20"/>
    </location>
</feature>
<gene>
    <name evidence="6" type="ORF">NTJ_09312</name>
</gene>
<evidence type="ECO:0000256" key="4">
    <source>
        <dbReference type="SAM" id="SignalP"/>
    </source>
</evidence>
<dbReference type="Pfam" id="PF00128">
    <property type="entry name" value="Alpha-amylase"/>
    <property type="match status" value="1"/>
</dbReference>
<dbReference type="Gene3D" id="3.90.400.10">
    <property type="entry name" value="Oligo-1,6-glucosidase, Domain 2"/>
    <property type="match status" value="1"/>
</dbReference>
<dbReference type="InterPro" id="IPR045857">
    <property type="entry name" value="O16G_dom_2"/>
</dbReference>
<dbReference type="PANTHER" id="PTHR10357:SF179">
    <property type="entry name" value="NEUTRAL AND BASIC AMINO ACID TRANSPORT PROTEIN RBAT"/>
    <property type="match status" value="1"/>
</dbReference>
<dbReference type="EC" id="3.2.1.20" evidence="2"/>
<feature type="compositionally biased region" description="Basic and acidic residues" evidence="3">
    <location>
        <begin position="399"/>
        <end position="413"/>
    </location>
</feature>
<dbReference type="Gene3D" id="3.20.20.80">
    <property type="entry name" value="Glycosidases"/>
    <property type="match status" value="1"/>
</dbReference>
<dbReference type="SMART" id="SM00642">
    <property type="entry name" value="Aamy"/>
    <property type="match status" value="1"/>
</dbReference>
<dbReference type="PANTHER" id="PTHR10357">
    <property type="entry name" value="ALPHA-AMYLASE FAMILY MEMBER"/>
    <property type="match status" value="1"/>
</dbReference>
<evidence type="ECO:0000313" key="7">
    <source>
        <dbReference type="Proteomes" id="UP001307889"/>
    </source>
</evidence>
<evidence type="ECO:0000256" key="1">
    <source>
        <dbReference type="ARBA" id="ARBA00001657"/>
    </source>
</evidence>
<evidence type="ECO:0000259" key="5">
    <source>
        <dbReference type="SMART" id="SM00642"/>
    </source>
</evidence>
<evidence type="ECO:0000256" key="2">
    <source>
        <dbReference type="ARBA" id="ARBA00012741"/>
    </source>
</evidence>
<dbReference type="InterPro" id="IPR017853">
    <property type="entry name" value="GH"/>
</dbReference>
<feature type="chain" id="PRO_5046689612" description="alpha-glucosidase" evidence="4">
    <location>
        <begin position="21"/>
        <end position="582"/>
    </location>
</feature>
<protein>
    <recommendedName>
        <fullName evidence="2">alpha-glucosidase</fullName>
        <ecNumber evidence="2">3.2.1.20</ecNumber>
    </recommendedName>
</protein>
<feature type="domain" description="Glycosyl hydrolase family 13 catalytic" evidence="5">
    <location>
        <begin position="34"/>
        <end position="414"/>
    </location>
</feature>
<reference evidence="6 7" key="1">
    <citation type="submission" date="2023-09" db="EMBL/GenBank/DDBJ databases">
        <title>Nesidiocoris tenuis whole genome shotgun sequence.</title>
        <authorList>
            <person name="Shibata T."/>
            <person name="Shimoda M."/>
            <person name="Kobayashi T."/>
            <person name="Uehara T."/>
        </authorList>
    </citation>
    <scope>NUCLEOTIDE SEQUENCE [LARGE SCALE GENOMIC DNA]</scope>
    <source>
        <strain evidence="6 7">Japan</strain>
    </source>
</reference>
<evidence type="ECO:0000313" key="6">
    <source>
        <dbReference type="EMBL" id="BES96501.1"/>
    </source>
</evidence>
<dbReference type="InterPro" id="IPR006047">
    <property type="entry name" value="GH13_cat_dom"/>
</dbReference>
<keyword evidence="7" id="KW-1185">Reference proteome</keyword>
<proteinExistence type="predicted"/>
<accession>A0ABN7AWD7</accession>
<feature type="region of interest" description="Disordered" evidence="3">
    <location>
        <begin position="395"/>
        <end position="425"/>
    </location>
</feature>
<dbReference type="EMBL" id="AP028915">
    <property type="protein sequence ID" value="BES96501.1"/>
    <property type="molecule type" value="Genomic_DNA"/>
</dbReference>
<keyword evidence="4" id="KW-0732">Signal</keyword>
<name>A0ABN7AWD7_9HEMI</name>
<organism evidence="6 7">
    <name type="scientific">Nesidiocoris tenuis</name>
    <dbReference type="NCBI Taxonomy" id="355587"/>
    <lineage>
        <taxon>Eukaryota</taxon>
        <taxon>Metazoa</taxon>
        <taxon>Ecdysozoa</taxon>
        <taxon>Arthropoda</taxon>
        <taxon>Hexapoda</taxon>
        <taxon>Insecta</taxon>
        <taxon>Pterygota</taxon>
        <taxon>Neoptera</taxon>
        <taxon>Paraneoptera</taxon>
        <taxon>Hemiptera</taxon>
        <taxon>Heteroptera</taxon>
        <taxon>Panheteroptera</taxon>
        <taxon>Cimicomorpha</taxon>
        <taxon>Miridae</taxon>
        <taxon>Dicyphina</taxon>
        <taxon>Nesidiocoris</taxon>
    </lineage>
</organism>